<evidence type="ECO:0000256" key="1">
    <source>
        <dbReference type="SAM" id="Phobius"/>
    </source>
</evidence>
<dbReference type="Proteomes" id="UP001168620">
    <property type="component" value="Unassembled WGS sequence"/>
</dbReference>
<comment type="caution">
    <text evidence="2">The sequence shown here is derived from an EMBL/GenBank/DDBJ whole genome shotgun (WGS) entry which is preliminary data.</text>
</comment>
<evidence type="ECO:0000313" key="2">
    <source>
        <dbReference type="EMBL" id="MDN4174194.1"/>
    </source>
</evidence>
<dbReference type="InterPro" id="IPR007820">
    <property type="entry name" value="AbrB_fam"/>
</dbReference>
<organism evidence="2 3">
    <name type="scientific">Nocardioides oceani</name>
    <dbReference type="NCBI Taxonomy" id="3058369"/>
    <lineage>
        <taxon>Bacteria</taxon>
        <taxon>Bacillati</taxon>
        <taxon>Actinomycetota</taxon>
        <taxon>Actinomycetes</taxon>
        <taxon>Propionibacteriales</taxon>
        <taxon>Nocardioidaceae</taxon>
        <taxon>Nocardioides</taxon>
    </lineage>
</organism>
<reference evidence="2" key="1">
    <citation type="submission" date="2023-06" db="EMBL/GenBank/DDBJ databases">
        <title>Draft genome sequence of Nocardioides sp. SOB77.</title>
        <authorList>
            <person name="Zhang G."/>
        </authorList>
    </citation>
    <scope>NUCLEOTIDE SEQUENCE</scope>
    <source>
        <strain evidence="2">SOB77</strain>
    </source>
</reference>
<proteinExistence type="predicted"/>
<accession>A0ABT8FHX3</accession>
<sequence length="348" mass="35410">MRRWLLVLGLVAVASAVLSLARLPTPLLFGGLLGALVYAVGRPAQPLQLPAGWFVLGQAVVGVLVGASVDWGSLRALGASWFVVVAVSCFSLVVSVLLGQLLVRHGVSRVTATFSSIAGGAAGLTAVADELGADARVVASLQYLRLLVVLVTLPVVATTVYGAGDEADPLEVATHSLLADASFAALAVVVGLLGGRLLRLPTPAIIGPLLAAALLTLVPAFDDARVPWLVASIGYAVIGIQVGLRFTVESLRRVGRMLPTAFVVIATTLLACAGLGWVLVWTTDVSALDAYLATNPGGVYAVLGISAATGGDVTFVAAAQIVRVLIVLGSAPFVAAYLRRAAAGGPEA</sequence>
<keyword evidence="1" id="KW-0812">Transmembrane</keyword>
<feature type="transmembrane region" description="Helical" evidence="1">
    <location>
        <begin position="227"/>
        <end position="248"/>
    </location>
</feature>
<name>A0ABT8FHX3_9ACTN</name>
<gene>
    <name evidence="2" type="ORF">QWY28_14620</name>
</gene>
<feature type="transmembrane region" description="Helical" evidence="1">
    <location>
        <begin position="315"/>
        <end position="338"/>
    </location>
</feature>
<keyword evidence="3" id="KW-1185">Reference proteome</keyword>
<keyword evidence="1" id="KW-0472">Membrane</keyword>
<dbReference type="InterPro" id="IPR017516">
    <property type="entry name" value="AbrB_dup"/>
</dbReference>
<protein>
    <submittedName>
        <fullName evidence="2">AbrB family transcriptional regulator</fullName>
    </submittedName>
</protein>
<dbReference type="PANTHER" id="PTHR38457:SF1">
    <property type="entry name" value="REGULATOR ABRB-RELATED"/>
    <property type="match status" value="1"/>
</dbReference>
<dbReference type="EMBL" id="JAUHJQ010000006">
    <property type="protein sequence ID" value="MDN4174194.1"/>
    <property type="molecule type" value="Genomic_DNA"/>
</dbReference>
<dbReference type="NCBIfam" id="TIGR03082">
    <property type="entry name" value="Gneg_AbrB_dup"/>
    <property type="match status" value="2"/>
</dbReference>
<evidence type="ECO:0000313" key="3">
    <source>
        <dbReference type="Proteomes" id="UP001168620"/>
    </source>
</evidence>
<keyword evidence="1" id="KW-1133">Transmembrane helix</keyword>
<feature type="transmembrane region" description="Helical" evidence="1">
    <location>
        <begin position="51"/>
        <end position="69"/>
    </location>
</feature>
<feature type="transmembrane region" description="Helical" evidence="1">
    <location>
        <begin position="202"/>
        <end position="221"/>
    </location>
</feature>
<feature type="transmembrane region" description="Helical" evidence="1">
    <location>
        <begin position="260"/>
        <end position="280"/>
    </location>
</feature>
<feature type="transmembrane region" description="Helical" evidence="1">
    <location>
        <begin position="143"/>
        <end position="164"/>
    </location>
</feature>
<dbReference type="RefSeq" id="WP_300953292.1">
    <property type="nucleotide sequence ID" value="NZ_JAUHJQ010000006.1"/>
</dbReference>
<feature type="transmembrane region" description="Helical" evidence="1">
    <location>
        <begin position="176"/>
        <end position="195"/>
    </location>
</feature>
<feature type="transmembrane region" description="Helical" evidence="1">
    <location>
        <begin position="81"/>
        <end position="103"/>
    </location>
</feature>
<dbReference type="PIRSF" id="PIRSF038991">
    <property type="entry name" value="Protein_AbrB"/>
    <property type="match status" value="1"/>
</dbReference>
<dbReference type="PANTHER" id="PTHR38457">
    <property type="entry name" value="REGULATOR ABRB-RELATED"/>
    <property type="match status" value="1"/>
</dbReference>
<dbReference type="Pfam" id="PF05145">
    <property type="entry name" value="AbrB"/>
    <property type="match status" value="1"/>
</dbReference>